<organism evidence="1 2">
    <name type="scientific">Drosophila guanche</name>
    <name type="common">Fruit fly</name>
    <dbReference type="NCBI Taxonomy" id="7266"/>
    <lineage>
        <taxon>Eukaryota</taxon>
        <taxon>Metazoa</taxon>
        <taxon>Ecdysozoa</taxon>
        <taxon>Arthropoda</taxon>
        <taxon>Hexapoda</taxon>
        <taxon>Insecta</taxon>
        <taxon>Pterygota</taxon>
        <taxon>Neoptera</taxon>
        <taxon>Endopterygota</taxon>
        <taxon>Diptera</taxon>
        <taxon>Brachycera</taxon>
        <taxon>Muscomorpha</taxon>
        <taxon>Ephydroidea</taxon>
        <taxon>Drosophilidae</taxon>
        <taxon>Drosophila</taxon>
        <taxon>Sophophora</taxon>
    </lineage>
</organism>
<proteinExistence type="predicted"/>
<gene>
    <name evidence="1" type="ORF">DGUA_6G017981</name>
</gene>
<evidence type="ECO:0000313" key="1">
    <source>
        <dbReference type="EMBL" id="SPP83172.1"/>
    </source>
</evidence>
<accession>A0A3B0JS00</accession>
<dbReference type="OMA" id="KLRSSWE"/>
<dbReference type="Proteomes" id="UP000268350">
    <property type="component" value="Unassembled WGS sequence"/>
</dbReference>
<sequence length="297" mass="34327">MSGRYRRFCPPPPNYKTLLEAKYKDRLKRLQYLVKIVNRPLLIVLHLFADDVVALKHWIDMIYELAAPEAHGAEMDIFVDDVYGAYVFNEYEFNFYRSEDMGYSMESPPLIYGVTAEGRVVFFGDLEGPHMPTIESLKEFCEQLTMGTIEPPPLCPVKVLHVDLASMNKLIYSESLDIALCLYSSLQNGTEVNKNCMQCLETFSDKLKQEPIRLYKMDTHGVILPKKFQVESTPALFFLQGSRKHCPILCKYNLNLQGMLKFVAGNASTELHHYNRLGHLRLYVELQMHMEDYFGKN</sequence>
<reference evidence="2" key="1">
    <citation type="submission" date="2018-01" db="EMBL/GenBank/DDBJ databases">
        <authorList>
            <person name="Alioto T."/>
            <person name="Alioto T."/>
        </authorList>
    </citation>
    <scope>NUCLEOTIDE SEQUENCE [LARGE SCALE GENOMIC DNA]</scope>
</reference>
<keyword evidence="2" id="KW-1185">Reference proteome</keyword>
<name>A0A3B0JS00_DROGU</name>
<dbReference type="OrthoDB" id="7825149at2759"/>
<evidence type="ECO:0008006" key="3">
    <source>
        <dbReference type="Google" id="ProtNLM"/>
    </source>
</evidence>
<evidence type="ECO:0000313" key="2">
    <source>
        <dbReference type="Proteomes" id="UP000268350"/>
    </source>
</evidence>
<dbReference type="AlphaFoldDB" id="A0A3B0JS00"/>
<dbReference type="EMBL" id="OUUW01000007">
    <property type="protein sequence ID" value="SPP83172.1"/>
    <property type="molecule type" value="Genomic_DNA"/>
</dbReference>
<protein>
    <recommendedName>
        <fullName evidence="3">Thioredoxin domain-containing protein</fullName>
    </recommendedName>
</protein>
<dbReference type="STRING" id="7266.A0A3B0JS00"/>